<evidence type="ECO:0008006" key="4">
    <source>
        <dbReference type="Google" id="ProtNLM"/>
    </source>
</evidence>
<proteinExistence type="predicted"/>
<evidence type="ECO:0000313" key="2">
    <source>
        <dbReference type="EMBL" id="AYF32053.1"/>
    </source>
</evidence>
<dbReference type="EMBL" id="CP024087">
    <property type="protein sequence ID" value="AYF32053.1"/>
    <property type="molecule type" value="Genomic_DNA"/>
</dbReference>
<dbReference type="RefSeq" id="WP_120573443.1">
    <property type="nucleotide sequence ID" value="NZ_CP024087.1"/>
</dbReference>
<dbReference type="Proteomes" id="UP000267804">
    <property type="component" value="Chromosome"/>
</dbReference>
<evidence type="ECO:0000313" key="3">
    <source>
        <dbReference type="Proteomes" id="UP000267804"/>
    </source>
</evidence>
<feature type="compositionally biased region" description="Pro residues" evidence="1">
    <location>
        <begin position="146"/>
        <end position="155"/>
    </location>
</feature>
<dbReference type="SUPFAM" id="SSF46785">
    <property type="entry name" value="Winged helix' DNA-binding domain"/>
    <property type="match status" value="1"/>
</dbReference>
<feature type="compositionally biased region" description="Low complexity" evidence="1">
    <location>
        <begin position="133"/>
        <end position="142"/>
    </location>
</feature>
<gene>
    <name evidence="2" type="ORF">CSH63_32375</name>
</gene>
<dbReference type="AlphaFoldDB" id="A0A386WVN0"/>
<name>A0A386WVN0_9ACTN</name>
<feature type="region of interest" description="Disordered" evidence="1">
    <location>
        <begin position="49"/>
        <end position="159"/>
    </location>
</feature>
<dbReference type="KEGG" id="mtua:CSH63_32375"/>
<evidence type="ECO:0000256" key="1">
    <source>
        <dbReference type="SAM" id="MobiDB-lite"/>
    </source>
</evidence>
<feature type="compositionally biased region" description="Low complexity" evidence="1">
    <location>
        <begin position="385"/>
        <end position="396"/>
    </location>
</feature>
<feature type="compositionally biased region" description="Basic and acidic residues" evidence="1">
    <location>
        <begin position="117"/>
        <end position="131"/>
    </location>
</feature>
<dbReference type="InterPro" id="IPR036390">
    <property type="entry name" value="WH_DNA-bd_sf"/>
</dbReference>
<organism evidence="2 3">
    <name type="scientific">Micromonospora tulbaghiae</name>
    <dbReference type="NCBI Taxonomy" id="479978"/>
    <lineage>
        <taxon>Bacteria</taxon>
        <taxon>Bacillati</taxon>
        <taxon>Actinomycetota</taxon>
        <taxon>Actinomycetes</taxon>
        <taxon>Micromonosporales</taxon>
        <taxon>Micromonosporaceae</taxon>
        <taxon>Micromonospora</taxon>
    </lineage>
</organism>
<feature type="region of interest" description="Disordered" evidence="1">
    <location>
        <begin position="352"/>
        <end position="478"/>
    </location>
</feature>
<protein>
    <recommendedName>
        <fullName evidence="4">Helix-turn-helix domain-containing protein</fullName>
    </recommendedName>
</protein>
<accession>A0A386WVN0</accession>
<sequence>MTKVAPVDVVYGQLPGPADDPISPAALADQTGMGYSTVTRHLRALAAAGRADKVDPSERGASVRWFRTGADATPQTQARQEPVRPTAAALPDGPGQHPQSRAGDPADARPETATQAESREPATEADAENRGSAEAGEPAGPAVELPSPPDQPNPPQVVELSDEEWRAAALRGLNRLGLTFAQLAEQGRASRFDDTEALKLWQVLRGSTPGEVYNPETDRFETLTPARPVSAPPASGDVAEVAEWMQSARPVSPAPVDVAAPPPDRLTEAEARALTAEIRARVTDLLPLIKTAFQRRADLALGYASWAAYCDAELRGLRMPLEERQTATAALHAEGMSTRAIAGALGTSDATVRRDLRDTGATDDAPERVVGLDGKRYASTRPTTAAEAGDLASADAGGEGPDTSGPVDASAAPAASVGADAVGVSPQVDTAAEGSHDPAPADGVDSAAGETRPPTGAASALSPADPAGEGATPGPYSADPVERAAWVAENTSGYVRVIDGESVEMTAVDPHDPGPVPEPPAPDAVLRDRIENALTQIDAHIGDLATWLHQAGDHAPAWKHAVRTQRQSLDQLIRRLDDIDG</sequence>
<feature type="compositionally biased region" description="Low complexity" evidence="1">
    <location>
        <begin position="404"/>
        <end position="426"/>
    </location>
</feature>
<reference evidence="2 3" key="1">
    <citation type="submission" date="2017-10" db="EMBL/GenBank/DDBJ databases">
        <title>Integration of genomic and chemical information greatly accelerates assignment of the full stereostructure of myelolactone, a potent inhibitor of myeloma from a marine-derived Micromonospora.</title>
        <authorList>
            <person name="Kim M.C."/>
            <person name="Machado H."/>
            <person name="Jensen P.R."/>
            <person name="Fenical W."/>
        </authorList>
    </citation>
    <scope>NUCLEOTIDE SEQUENCE [LARGE SCALE GENOMIC DNA]</scope>
    <source>
        <strain evidence="2 3">CNY-010</strain>
    </source>
</reference>